<comment type="cofactor">
    <cofactor evidence="1">
        <name>NAD(+)</name>
        <dbReference type="ChEBI" id="CHEBI:57540"/>
    </cofactor>
</comment>
<dbReference type="Proteomes" id="UP001652642">
    <property type="component" value="Chromosome 2"/>
</dbReference>
<dbReference type="CDD" id="cd08199">
    <property type="entry name" value="EEVS"/>
    <property type="match status" value="1"/>
</dbReference>
<dbReference type="Gene3D" id="1.20.1090.10">
    <property type="entry name" value="Dehydroquinate synthase-like - alpha domain"/>
    <property type="match status" value="1"/>
</dbReference>
<keyword evidence="4" id="KW-0520">NAD</keyword>
<evidence type="ECO:0000259" key="6">
    <source>
        <dbReference type="Pfam" id="PF01761"/>
    </source>
</evidence>
<dbReference type="RefSeq" id="XP_072845519.1">
    <property type="nucleotide sequence ID" value="XM_072989418.1"/>
</dbReference>
<keyword evidence="3" id="KW-0547">Nucleotide-binding</keyword>
<keyword evidence="2" id="KW-0479">Metal-binding</keyword>
<dbReference type="InterPro" id="IPR035872">
    <property type="entry name" value="EEVS-like"/>
</dbReference>
<dbReference type="SUPFAM" id="SSF56796">
    <property type="entry name" value="Dehydroquinate synthase-like"/>
    <property type="match status" value="1"/>
</dbReference>
<gene>
    <name evidence="9" type="primary">LOC110077699</name>
</gene>
<proteinExistence type="predicted"/>
<evidence type="ECO:0000313" key="9">
    <source>
        <dbReference type="RefSeq" id="XP_072845519.1"/>
    </source>
</evidence>
<accession>A0ABM5FJD4</accession>
<evidence type="ECO:0000256" key="5">
    <source>
        <dbReference type="ARBA" id="ARBA00023239"/>
    </source>
</evidence>
<keyword evidence="5" id="KW-0456">Lyase</keyword>
<evidence type="ECO:0000256" key="4">
    <source>
        <dbReference type="ARBA" id="ARBA00023027"/>
    </source>
</evidence>
<evidence type="ECO:0000259" key="7">
    <source>
        <dbReference type="Pfam" id="PF24621"/>
    </source>
</evidence>
<keyword evidence="8" id="KW-1185">Reference proteome</keyword>
<dbReference type="Gene3D" id="3.40.50.1970">
    <property type="match status" value="1"/>
</dbReference>
<evidence type="ECO:0000256" key="3">
    <source>
        <dbReference type="ARBA" id="ARBA00022741"/>
    </source>
</evidence>
<sequence length="482" mass="54618">MLLEREVVTMPASKEVILPDANSTTVMPKASRQTDFQLVRVKSTWYRIKKGEAIPDAEDDITVSQAKITEMISDGEVSWTVEAPIYFCYKVVETCHLLDPSNRTLLYGHLRNQEELETALSRRETQRRFIVIDKTVDELYGPLVRKYFEANYIEYKILSVPTNEETKSMDLLLDILQEVQSFGLDRRAEPIIAIGGGVCLDIVGLAASLYRRRTPYIRVPTTLLSYVDASVGAKNGVNFLQCKNKLGSYVPPVATFLDRAFIQTIPRQHISNGLGEILKMALMKHKGLLDLLKTHGKFLLDTKFQSHNGLVDHGDAALKTTRIAIEMMLEELAPNLWEDDLNRLVDFGHLISPELEMRALPSLMHGEAVNVDMAFMTYVSYAKGFLSEKEKTHIIQCMTSLELPIWHKECTWHLIKKALMERLKHSAGQMRMPLPTGLGTADIFNDISEETLERAYILWTNECKTTSAEAEGSNILLQSHKE</sequence>
<feature type="domain" description="3-dehydroquinate synthase C-terminal" evidence="7">
    <location>
        <begin position="273"/>
        <end position="419"/>
    </location>
</feature>
<dbReference type="PANTHER" id="PTHR43622:SF3">
    <property type="entry name" value="2-EPI-5-EPI-VALIOLONE SYNTHASE"/>
    <property type="match status" value="1"/>
</dbReference>
<dbReference type="InterPro" id="IPR050071">
    <property type="entry name" value="Dehydroquinate_synthase"/>
</dbReference>
<evidence type="ECO:0000256" key="1">
    <source>
        <dbReference type="ARBA" id="ARBA00001911"/>
    </source>
</evidence>
<name>A0ABM5FJD4_9SAUR</name>
<evidence type="ECO:0000313" key="8">
    <source>
        <dbReference type="Proteomes" id="UP001652642"/>
    </source>
</evidence>
<reference evidence="9" key="2">
    <citation type="submission" date="2025-08" db="UniProtKB">
        <authorList>
            <consortium name="RefSeq"/>
        </authorList>
    </citation>
    <scope>IDENTIFICATION</scope>
</reference>
<dbReference type="InterPro" id="IPR056179">
    <property type="entry name" value="DHQS_C"/>
</dbReference>
<dbReference type="PANTHER" id="PTHR43622">
    <property type="entry name" value="3-DEHYDROQUINATE SYNTHASE"/>
    <property type="match status" value="1"/>
</dbReference>
<organism evidence="8 9">
    <name type="scientific">Pogona vitticeps</name>
    <name type="common">central bearded dragon</name>
    <dbReference type="NCBI Taxonomy" id="103695"/>
    <lineage>
        <taxon>Eukaryota</taxon>
        <taxon>Metazoa</taxon>
        <taxon>Chordata</taxon>
        <taxon>Craniata</taxon>
        <taxon>Vertebrata</taxon>
        <taxon>Euteleostomi</taxon>
        <taxon>Lepidosauria</taxon>
        <taxon>Squamata</taxon>
        <taxon>Bifurcata</taxon>
        <taxon>Unidentata</taxon>
        <taxon>Episquamata</taxon>
        <taxon>Toxicofera</taxon>
        <taxon>Iguania</taxon>
        <taxon>Acrodonta</taxon>
        <taxon>Agamidae</taxon>
        <taxon>Amphibolurinae</taxon>
        <taxon>Pogona</taxon>
    </lineage>
</organism>
<dbReference type="Pfam" id="PF24621">
    <property type="entry name" value="DHQS_C"/>
    <property type="match status" value="1"/>
</dbReference>
<dbReference type="Pfam" id="PF01761">
    <property type="entry name" value="DHQ_synthase"/>
    <property type="match status" value="1"/>
</dbReference>
<feature type="domain" description="3-dehydroquinate synthase N-terminal" evidence="6">
    <location>
        <begin position="159"/>
        <end position="271"/>
    </location>
</feature>
<protein>
    <submittedName>
        <fullName evidence="9">2-epi-5-epi-valiolone synthase-like</fullName>
    </submittedName>
</protein>
<reference evidence="8" key="1">
    <citation type="submission" date="2025-05" db="UniProtKB">
        <authorList>
            <consortium name="RefSeq"/>
        </authorList>
    </citation>
    <scope>NUCLEOTIDE SEQUENCE [LARGE SCALE GENOMIC DNA]</scope>
</reference>
<dbReference type="InterPro" id="IPR030960">
    <property type="entry name" value="DHQS/DOIS_N"/>
</dbReference>
<evidence type="ECO:0000256" key="2">
    <source>
        <dbReference type="ARBA" id="ARBA00022723"/>
    </source>
</evidence>
<dbReference type="GeneID" id="110077699"/>